<evidence type="ECO:0000313" key="9">
    <source>
        <dbReference type="EMBL" id="GLQ70668.1"/>
    </source>
</evidence>
<evidence type="ECO:0000256" key="7">
    <source>
        <dbReference type="SAM" id="SignalP"/>
    </source>
</evidence>
<sequence length="100" mass="10524">MKKIIGLALVLLGLYANVALGADIEAGKAKAVTCTACHGANGISPTDLYPNLAGQKAGYLVKQMKAFKDGTRKEPTMNAMVAVLSDQDMEDLAAFYASMK</sequence>
<dbReference type="PANTHER" id="PTHR33751">
    <property type="entry name" value="CBB3-TYPE CYTOCHROME C OXIDASE SUBUNIT FIXP"/>
    <property type="match status" value="1"/>
</dbReference>
<protein>
    <submittedName>
        <fullName evidence="9">Cytochrome c</fullName>
    </submittedName>
</protein>
<dbReference type="InterPro" id="IPR050597">
    <property type="entry name" value="Cytochrome_c_Oxidase_Subunit"/>
</dbReference>
<comment type="caution">
    <text evidence="9">The sequence shown here is derived from an EMBL/GenBank/DDBJ whole genome shotgun (WGS) entry which is preliminary data.</text>
</comment>
<keyword evidence="7" id="KW-0732">Signal</keyword>
<dbReference type="GO" id="GO:0046872">
    <property type="term" value="F:metal ion binding"/>
    <property type="evidence" value="ECO:0007669"/>
    <property type="project" value="UniProtKB-KW"/>
</dbReference>
<dbReference type="InterPro" id="IPR036909">
    <property type="entry name" value="Cyt_c-like_dom_sf"/>
</dbReference>
<evidence type="ECO:0000313" key="10">
    <source>
        <dbReference type="Proteomes" id="UP001156690"/>
    </source>
</evidence>
<organism evidence="9 10">
    <name type="scientific">Vibrio penaeicida</name>
    <dbReference type="NCBI Taxonomy" id="104609"/>
    <lineage>
        <taxon>Bacteria</taxon>
        <taxon>Pseudomonadati</taxon>
        <taxon>Pseudomonadota</taxon>
        <taxon>Gammaproteobacteria</taxon>
        <taxon>Vibrionales</taxon>
        <taxon>Vibrionaceae</taxon>
        <taxon>Vibrio</taxon>
    </lineage>
</organism>
<evidence type="ECO:0000256" key="4">
    <source>
        <dbReference type="ARBA" id="ARBA00022982"/>
    </source>
</evidence>
<keyword evidence="5 6" id="KW-0408">Iron</keyword>
<dbReference type="Gene3D" id="1.10.760.10">
    <property type="entry name" value="Cytochrome c-like domain"/>
    <property type="match status" value="1"/>
</dbReference>
<dbReference type="Proteomes" id="UP001156690">
    <property type="component" value="Unassembled WGS sequence"/>
</dbReference>
<evidence type="ECO:0000259" key="8">
    <source>
        <dbReference type="PROSITE" id="PS51007"/>
    </source>
</evidence>
<evidence type="ECO:0000256" key="1">
    <source>
        <dbReference type="ARBA" id="ARBA00022448"/>
    </source>
</evidence>
<gene>
    <name evidence="9" type="ORF">GCM10007932_00280</name>
</gene>
<dbReference type="EMBL" id="BSNX01000001">
    <property type="protein sequence ID" value="GLQ70668.1"/>
    <property type="molecule type" value="Genomic_DNA"/>
</dbReference>
<evidence type="ECO:0000256" key="6">
    <source>
        <dbReference type="PROSITE-ProRule" id="PRU00433"/>
    </source>
</evidence>
<accession>A0AAV5NJS8</accession>
<feature type="domain" description="Cytochrome c" evidence="8">
    <location>
        <begin position="22"/>
        <end position="100"/>
    </location>
</feature>
<dbReference type="GO" id="GO:0009055">
    <property type="term" value="F:electron transfer activity"/>
    <property type="evidence" value="ECO:0007669"/>
    <property type="project" value="InterPro"/>
</dbReference>
<proteinExistence type="predicted"/>
<keyword evidence="10" id="KW-1185">Reference proteome</keyword>
<dbReference type="RefSeq" id="WP_126608902.1">
    <property type="nucleotide sequence ID" value="NZ_AP025144.1"/>
</dbReference>
<keyword evidence="3 6" id="KW-0479">Metal-binding</keyword>
<keyword evidence="4" id="KW-0249">Electron transport</keyword>
<name>A0AAV5NJS8_9VIBR</name>
<evidence type="ECO:0000256" key="5">
    <source>
        <dbReference type="ARBA" id="ARBA00023004"/>
    </source>
</evidence>
<dbReference type="SUPFAM" id="SSF46626">
    <property type="entry name" value="Cytochrome c"/>
    <property type="match status" value="1"/>
</dbReference>
<feature type="signal peptide" evidence="7">
    <location>
        <begin position="1"/>
        <end position="21"/>
    </location>
</feature>
<dbReference type="AlphaFoldDB" id="A0AAV5NJS8"/>
<dbReference type="PROSITE" id="PS51007">
    <property type="entry name" value="CYTC"/>
    <property type="match status" value="1"/>
</dbReference>
<dbReference type="Pfam" id="PF00034">
    <property type="entry name" value="Cytochrom_C"/>
    <property type="match status" value="1"/>
</dbReference>
<evidence type="ECO:0000256" key="3">
    <source>
        <dbReference type="ARBA" id="ARBA00022723"/>
    </source>
</evidence>
<keyword evidence="1" id="KW-0813">Transport</keyword>
<feature type="chain" id="PRO_5043697344" evidence="7">
    <location>
        <begin position="22"/>
        <end position="100"/>
    </location>
</feature>
<evidence type="ECO:0000256" key="2">
    <source>
        <dbReference type="ARBA" id="ARBA00022617"/>
    </source>
</evidence>
<reference evidence="10" key="1">
    <citation type="journal article" date="2019" name="Int. J. Syst. Evol. Microbiol.">
        <title>The Global Catalogue of Microorganisms (GCM) 10K type strain sequencing project: providing services to taxonomists for standard genome sequencing and annotation.</title>
        <authorList>
            <consortium name="The Broad Institute Genomics Platform"/>
            <consortium name="The Broad Institute Genome Sequencing Center for Infectious Disease"/>
            <person name="Wu L."/>
            <person name="Ma J."/>
        </authorList>
    </citation>
    <scope>NUCLEOTIDE SEQUENCE [LARGE SCALE GENOMIC DNA]</scope>
    <source>
        <strain evidence="10">NBRC 15640</strain>
    </source>
</reference>
<dbReference type="InterPro" id="IPR009056">
    <property type="entry name" value="Cyt_c-like_dom"/>
</dbReference>
<dbReference type="PANTHER" id="PTHR33751:SF9">
    <property type="entry name" value="CYTOCHROME C4"/>
    <property type="match status" value="1"/>
</dbReference>
<keyword evidence="2 6" id="KW-0349">Heme</keyword>
<dbReference type="GO" id="GO:0020037">
    <property type="term" value="F:heme binding"/>
    <property type="evidence" value="ECO:0007669"/>
    <property type="project" value="InterPro"/>
</dbReference>